<evidence type="ECO:0000313" key="2">
    <source>
        <dbReference type="EMBL" id="ALV06394.1"/>
    </source>
</evidence>
<dbReference type="RefSeq" id="WP_058934683.1">
    <property type="nucleotide sequence ID" value="NZ_CP013729.1"/>
</dbReference>
<dbReference type="STRING" id="76731.RD2015_1915"/>
<evidence type="ECO:0000256" key="1">
    <source>
        <dbReference type="SAM" id="MobiDB-lite"/>
    </source>
</evidence>
<protein>
    <submittedName>
        <fullName evidence="2">Uncharacterized protein</fullName>
    </submittedName>
</protein>
<organism evidence="2 3">
    <name type="scientific">Roseateles depolymerans</name>
    <dbReference type="NCBI Taxonomy" id="76731"/>
    <lineage>
        <taxon>Bacteria</taxon>
        <taxon>Pseudomonadati</taxon>
        <taxon>Pseudomonadota</taxon>
        <taxon>Betaproteobacteria</taxon>
        <taxon>Burkholderiales</taxon>
        <taxon>Sphaerotilaceae</taxon>
        <taxon>Roseateles</taxon>
    </lineage>
</organism>
<dbReference type="Gene3D" id="3.20.20.140">
    <property type="entry name" value="Metal-dependent hydrolases"/>
    <property type="match status" value="1"/>
</dbReference>
<gene>
    <name evidence="2" type="ORF">RD2015_1915</name>
</gene>
<dbReference type="KEGG" id="rdp:RD2015_1915"/>
<feature type="region of interest" description="Disordered" evidence="1">
    <location>
        <begin position="457"/>
        <end position="498"/>
    </location>
</feature>
<dbReference type="InterPro" id="IPR051781">
    <property type="entry name" value="Metallo-dep_Hydrolase"/>
</dbReference>
<dbReference type="OrthoDB" id="9765769at2"/>
<dbReference type="PANTHER" id="PTHR43135:SF3">
    <property type="entry name" value="ALPHA-D-RIBOSE 1-METHYLPHOSPHONATE 5-TRIPHOSPHATE DIPHOSPHATASE"/>
    <property type="match status" value="1"/>
</dbReference>
<evidence type="ECO:0000313" key="3">
    <source>
        <dbReference type="Proteomes" id="UP000060699"/>
    </source>
</evidence>
<dbReference type="Pfam" id="PF01979">
    <property type="entry name" value="Amidohydro_1"/>
    <property type="match status" value="1"/>
</dbReference>
<sequence>MFKSSRLAAGLLAPLAKVQARLLAEVQALRLTRTALAAALLGPLLALPASAADFKASPEMAIELRHAQWFDGEKLQRGSLYIDDGVFTDKRPKKVNRLMELKGQTLVPPLAEGHNHNLQGEWGLERFGQDYLRDGVFYAAMLCADPATIDPIRSRIDLADTPDVLFATACITSSDGQPLAMLQSAQPPMTLDQIVDRAVLIMDTPSDVSRKWPLVKERRTDLVKVIMSYHDRPELRQQADQRGKLGVTPEVVAEVVRLAHQDGLRVVAHVESAKDFEAAVRAGVDFIAELPGYFPQHGEAPETHEIPAEVAVMAAERKIGVITATVATQLFQPPPELLARIEDVQKRNLARLKEAGVRLLVGSDLFTGNALSEVHHLDSLGVLDKPTLLRMATQDTPRALFPKRKLGCFQPGCEASFLVLGGNPLDDLAALDKPLLRIKQGRVLTQLDDVAATAGNDNTLAEGEAAHRASAKSSKSSKGKGKSSKSSASKSKGTATKK</sequence>
<proteinExistence type="predicted"/>
<feature type="compositionally biased region" description="Low complexity" evidence="1">
    <location>
        <begin position="484"/>
        <end position="498"/>
    </location>
</feature>
<dbReference type="EMBL" id="CP013729">
    <property type="protein sequence ID" value="ALV06394.1"/>
    <property type="molecule type" value="Genomic_DNA"/>
</dbReference>
<dbReference type="GO" id="GO:0016810">
    <property type="term" value="F:hydrolase activity, acting on carbon-nitrogen (but not peptide) bonds"/>
    <property type="evidence" value="ECO:0007669"/>
    <property type="project" value="InterPro"/>
</dbReference>
<name>A0A0U3MPZ9_9BURK</name>
<dbReference type="AlphaFoldDB" id="A0A0U3MPZ9"/>
<dbReference type="InterPro" id="IPR006680">
    <property type="entry name" value="Amidohydro-rel"/>
</dbReference>
<dbReference type="SUPFAM" id="SSF51338">
    <property type="entry name" value="Composite domain of metallo-dependent hydrolases"/>
    <property type="match status" value="1"/>
</dbReference>
<dbReference type="Proteomes" id="UP000060699">
    <property type="component" value="Chromosome"/>
</dbReference>
<dbReference type="SUPFAM" id="SSF51556">
    <property type="entry name" value="Metallo-dependent hydrolases"/>
    <property type="match status" value="1"/>
</dbReference>
<reference evidence="2 3" key="1">
    <citation type="submission" date="2015-12" db="EMBL/GenBank/DDBJ databases">
        <title>Complete genome of Roseateles depolymerans KCTC 42856.</title>
        <authorList>
            <person name="Kim K.M."/>
        </authorList>
    </citation>
    <scope>NUCLEOTIDE SEQUENCE [LARGE SCALE GENOMIC DNA]</scope>
    <source>
        <strain evidence="2 3">KCTC 42856</strain>
    </source>
</reference>
<dbReference type="Gene3D" id="2.30.40.10">
    <property type="entry name" value="Urease, subunit C, domain 1"/>
    <property type="match status" value="1"/>
</dbReference>
<keyword evidence="3" id="KW-1185">Reference proteome</keyword>
<dbReference type="InterPro" id="IPR032466">
    <property type="entry name" value="Metal_Hydrolase"/>
</dbReference>
<dbReference type="InterPro" id="IPR011059">
    <property type="entry name" value="Metal-dep_hydrolase_composite"/>
</dbReference>
<dbReference type="PANTHER" id="PTHR43135">
    <property type="entry name" value="ALPHA-D-RIBOSE 1-METHYLPHOSPHONATE 5-TRIPHOSPHATE DIPHOSPHATASE"/>
    <property type="match status" value="1"/>
</dbReference>
<accession>A0A0U3MPZ9</accession>